<comment type="caution">
    <text evidence="2">The sequence shown here is derived from an EMBL/GenBank/DDBJ whole genome shotgun (WGS) entry which is preliminary data.</text>
</comment>
<dbReference type="EMBL" id="CAUOFW020001280">
    <property type="protein sequence ID" value="CAK9143062.1"/>
    <property type="molecule type" value="Genomic_DNA"/>
</dbReference>
<evidence type="ECO:0000256" key="1">
    <source>
        <dbReference type="SAM" id="MobiDB-lite"/>
    </source>
</evidence>
<protein>
    <submittedName>
        <fullName evidence="2">Uncharacterized protein</fullName>
    </submittedName>
</protein>
<accession>A0ABC8RE44</accession>
<sequence>MEDEKGKGGRTVYEQFKSKRGSLAMDNSVVGDAGGTRLKRRWKPSEKGLELQAEKVKKPLQKVKPGKSSRNKSKSVVEDETDIYEFAGDVSNGYH</sequence>
<keyword evidence="3" id="KW-1185">Reference proteome</keyword>
<proteinExistence type="predicted"/>
<feature type="region of interest" description="Disordered" evidence="1">
    <location>
        <begin position="44"/>
        <end position="78"/>
    </location>
</feature>
<name>A0ABC8RE44_9AQUA</name>
<organism evidence="2 3">
    <name type="scientific">Ilex paraguariensis</name>
    <name type="common">yerba mate</name>
    <dbReference type="NCBI Taxonomy" id="185542"/>
    <lineage>
        <taxon>Eukaryota</taxon>
        <taxon>Viridiplantae</taxon>
        <taxon>Streptophyta</taxon>
        <taxon>Embryophyta</taxon>
        <taxon>Tracheophyta</taxon>
        <taxon>Spermatophyta</taxon>
        <taxon>Magnoliopsida</taxon>
        <taxon>eudicotyledons</taxon>
        <taxon>Gunneridae</taxon>
        <taxon>Pentapetalae</taxon>
        <taxon>asterids</taxon>
        <taxon>campanulids</taxon>
        <taxon>Aquifoliales</taxon>
        <taxon>Aquifoliaceae</taxon>
        <taxon>Ilex</taxon>
    </lineage>
</organism>
<feature type="compositionally biased region" description="Basic and acidic residues" evidence="1">
    <location>
        <begin position="44"/>
        <end position="57"/>
    </location>
</feature>
<evidence type="ECO:0000313" key="3">
    <source>
        <dbReference type="Proteomes" id="UP001642360"/>
    </source>
</evidence>
<evidence type="ECO:0000313" key="2">
    <source>
        <dbReference type="EMBL" id="CAK9143062.1"/>
    </source>
</evidence>
<feature type="compositionally biased region" description="Basic residues" evidence="1">
    <location>
        <begin position="58"/>
        <end position="73"/>
    </location>
</feature>
<dbReference type="Proteomes" id="UP001642360">
    <property type="component" value="Unassembled WGS sequence"/>
</dbReference>
<reference evidence="2 3" key="1">
    <citation type="submission" date="2024-02" db="EMBL/GenBank/DDBJ databases">
        <authorList>
            <person name="Vignale AGUSTIN F."/>
            <person name="Sosa J E."/>
            <person name="Modenutti C."/>
        </authorList>
    </citation>
    <scope>NUCLEOTIDE SEQUENCE [LARGE SCALE GENOMIC DNA]</scope>
</reference>
<dbReference type="AlphaFoldDB" id="A0ABC8RE44"/>
<gene>
    <name evidence="2" type="ORF">ILEXP_LOCUS10759</name>
</gene>